<dbReference type="PANTHER" id="PTHR47738">
    <property type="entry name" value="PTS SYSTEM FRUCTOSE-LIKE EIIA COMPONENT-RELATED"/>
    <property type="match status" value="1"/>
</dbReference>
<keyword evidence="3" id="KW-1185">Reference proteome</keyword>
<dbReference type="SUPFAM" id="SSF55804">
    <property type="entry name" value="Phoshotransferase/anion transport protein"/>
    <property type="match status" value="1"/>
</dbReference>
<comment type="caution">
    <text evidence="2">The sequence shown here is derived from an EMBL/GenBank/DDBJ whole genome shotgun (WGS) entry which is preliminary data.</text>
</comment>
<reference evidence="2 3" key="1">
    <citation type="submission" date="2018-09" db="EMBL/GenBank/DDBJ databases">
        <title>Discovery and Ecogenomic Context for Candidatus Cryosericales, a Global Caldiserica Order Active in Thawing Permafrost.</title>
        <authorList>
            <person name="Martinez M.A."/>
            <person name="Woodcroft B.J."/>
            <person name="Ignacio Espinoza J.C."/>
            <person name="Zayed A."/>
            <person name="Singleton C.M."/>
            <person name="Boyd J."/>
            <person name="Li Y.-F."/>
            <person name="Purvine S."/>
            <person name="Maughan H."/>
            <person name="Hodgkins S.B."/>
            <person name="Anderson D."/>
            <person name="Sederholm M."/>
            <person name="Temperton B."/>
            <person name="Saleska S.R."/>
            <person name="Tyson G.W."/>
            <person name="Rich V.I."/>
        </authorList>
    </citation>
    <scope>NUCLEOTIDE SEQUENCE [LARGE SCALE GENOMIC DNA]</scope>
    <source>
        <strain evidence="2 3">SMC6</strain>
    </source>
</reference>
<dbReference type="Proteomes" id="UP000266260">
    <property type="component" value="Unassembled WGS sequence"/>
</dbReference>
<dbReference type="InterPro" id="IPR051541">
    <property type="entry name" value="PTS_SugarTrans_NitroReg"/>
</dbReference>
<evidence type="ECO:0000313" key="2">
    <source>
        <dbReference type="EMBL" id="RIE08381.1"/>
    </source>
</evidence>
<name>A0A398DAT5_9BACT</name>
<dbReference type="Pfam" id="PF00359">
    <property type="entry name" value="PTS_EIIA_2"/>
    <property type="match status" value="1"/>
</dbReference>
<gene>
    <name evidence="2" type="ORF">SMC6_04370</name>
</gene>
<accession>A0A398DAT5</accession>
<organism evidence="2 3">
    <name type="scientific">Candidatus Cryosericum odellii</name>
    <dbReference type="NCBI Taxonomy" id="2290917"/>
    <lineage>
        <taxon>Bacteria</taxon>
        <taxon>Pseudomonadati</taxon>
        <taxon>Caldisericota/Cryosericota group</taxon>
        <taxon>Candidatus Cryosericota</taxon>
        <taxon>Candidatus Cryosericia</taxon>
        <taxon>Candidatus Cryosericales</taxon>
        <taxon>Candidatus Cryosericaceae</taxon>
        <taxon>Candidatus Cryosericum</taxon>
    </lineage>
</organism>
<feature type="domain" description="PTS EIIA type-2" evidence="1">
    <location>
        <begin position="4"/>
        <end position="150"/>
    </location>
</feature>
<evidence type="ECO:0000259" key="1">
    <source>
        <dbReference type="PROSITE" id="PS51094"/>
    </source>
</evidence>
<evidence type="ECO:0000313" key="3">
    <source>
        <dbReference type="Proteomes" id="UP000266260"/>
    </source>
</evidence>
<dbReference type="InterPro" id="IPR002178">
    <property type="entry name" value="PTS_EIIA_type-2_dom"/>
</dbReference>
<protein>
    <submittedName>
        <fullName evidence="2">PTS sugar transporter subunit IIA</fullName>
    </submittedName>
</protein>
<dbReference type="RefSeq" id="WP_119175570.1">
    <property type="nucleotide sequence ID" value="NZ_QXIT01000078.1"/>
</dbReference>
<keyword evidence="2" id="KW-0813">Transport</keyword>
<dbReference type="InterPro" id="IPR016152">
    <property type="entry name" value="PTrfase/Anion_transptr"/>
</dbReference>
<keyword evidence="2" id="KW-0762">Sugar transport</keyword>
<dbReference type="PANTHER" id="PTHR47738:SF3">
    <property type="entry name" value="PHOSPHOTRANSFERASE SYSTEM MANNITOL_FRUCTOSE-SPECIFIC IIA DOMAIN CONTAINING PROTEIN"/>
    <property type="match status" value="1"/>
</dbReference>
<proteinExistence type="predicted"/>
<dbReference type="PROSITE" id="PS51094">
    <property type="entry name" value="PTS_EIIA_TYPE_2"/>
    <property type="match status" value="1"/>
</dbReference>
<dbReference type="EMBL" id="QXIT01000078">
    <property type="protein sequence ID" value="RIE08381.1"/>
    <property type="molecule type" value="Genomic_DNA"/>
</dbReference>
<sequence length="152" mass="16763">MANILINKQLMAVKLDLRTKEEVLSALSDKLCTLDLVTEDFQKHLLEREESFPTGLLASIPLALCHTEAQYVKRGAMCAASLLHPVEFHEMGNPDGIVKVEIVFLLALNDPKEQVSWLKKMASIFKDETALKAIKDAPSAEVLAAFLSSVLS</sequence>
<dbReference type="AlphaFoldDB" id="A0A398DAT5"/>
<dbReference type="Gene3D" id="3.40.930.10">
    <property type="entry name" value="Mannitol-specific EII, Chain A"/>
    <property type="match status" value="1"/>
</dbReference>